<feature type="binding site" evidence="11">
    <location>
        <position position="260"/>
    </location>
    <ligand>
        <name>Mg(2+)</name>
        <dbReference type="ChEBI" id="CHEBI:18420"/>
        <label>2</label>
    </ligand>
</feature>
<feature type="compositionally biased region" description="Low complexity" evidence="12">
    <location>
        <begin position="309"/>
        <end position="318"/>
    </location>
</feature>
<evidence type="ECO:0000256" key="12">
    <source>
        <dbReference type="SAM" id="MobiDB-lite"/>
    </source>
</evidence>
<dbReference type="InterPro" id="IPR013651">
    <property type="entry name" value="ATP-grasp_RimK-type"/>
</dbReference>
<dbReference type="Proteomes" id="UP000241074">
    <property type="component" value="Chromosome"/>
</dbReference>
<proteinExistence type="inferred from homology"/>
<dbReference type="GO" id="GO:0005840">
    <property type="term" value="C:ribosome"/>
    <property type="evidence" value="ECO:0007669"/>
    <property type="project" value="UniProtKB-KW"/>
</dbReference>
<evidence type="ECO:0000256" key="11">
    <source>
        <dbReference type="HAMAP-Rule" id="MF_01552"/>
    </source>
</evidence>
<gene>
    <name evidence="11" type="primary">rimK</name>
    <name evidence="14" type="ORF">C7S18_07380</name>
</gene>
<dbReference type="InterPro" id="IPR041107">
    <property type="entry name" value="Rimk_N"/>
</dbReference>
<feature type="binding site" evidence="11">
    <location>
        <position position="260"/>
    </location>
    <ligand>
        <name>Mn(2+)</name>
        <dbReference type="ChEBI" id="CHEBI:29035"/>
        <label>2</label>
    </ligand>
</feature>
<keyword evidence="3 11" id="KW-0479">Metal-binding</keyword>
<comment type="cofactor">
    <cofactor evidence="11">
        <name>Mg(2+)</name>
        <dbReference type="ChEBI" id="CHEBI:18420"/>
    </cofactor>
    <cofactor evidence="11">
        <name>Mn(2+)</name>
        <dbReference type="ChEBI" id="CHEBI:29035"/>
    </cofactor>
    <text evidence="11">Binds 2 magnesium or manganese ions per subunit.</text>
</comment>
<reference evidence="14 15" key="1">
    <citation type="submission" date="2018-03" db="EMBL/GenBank/DDBJ databases">
        <title>Ahniella affigens gen. nov., sp. nov., a gammaproteobacterium isolated from sandy soil near a stream.</title>
        <authorList>
            <person name="Ko Y."/>
            <person name="Kim J.-H."/>
        </authorList>
    </citation>
    <scope>NUCLEOTIDE SEQUENCE [LARGE SCALE GENOMIC DNA]</scope>
    <source>
        <strain evidence="14 15">D13</strain>
    </source>
</reference>
<dbReference type="Gene3D" id="3.40.50.20">
    <property type="match status" value="1"/>
</dbReference>
<dbReference type="KEGG" id="xba:C7S18_07380"/>
<keyword evidence="5 11" id="KW-0067">ATP-binding</keyword>
<keyword evidence="15" id="KW-1185">Reference proteome</keyword>
<dbReference type="GO" id="GO:0046872">
    <property type="term" value="F:metal ion binding"/>
    <property type="evidence" value="ECO:0007669"/>
    <property type="project" value="UniProtKB-KW"/>
</dbReference>
<dbReference type="GO" id="GO:0018169">
    <property type="term" value="F:ribosomal S6-glutamic acid ligase activity"/>
    <property type="evidence" value="ECO:0007669"/>
    <property type="project" value="TreeGrafter"/>
</dbReference>
<dbReference type="GO" id="GO:0005737">
    <property type="term" value="C:cytoplasm"/>
    <property type="evidence" value="ECO:0007669"/>
    <property type="project" value="TreeGrafter"/>
</dbReference>
<feature type="binding site" evidence="11">
    <location>
        <position position="260"/>
    </location>
    <ligand>
        <name>Mn(2+)</name>
        <dbReference type="ChEBI" id="CHEBI:29035"/>
        <label>1</label>
    </ligand>
</feature>
<evidence type="ECO:0000256" key="8">
    <source>
        <dbReference type="ARBA" id="ARBA00023211"/>
    </source>
</evidence>
<feature type="region of interest" description="Disordered" evidence="12">
    <location>
        <begin position="296"/>
        <end position="349"/>
    </location>
</feature>
<evidence type="ECO:0000256" key="2">
    <source>
        <dbReference type="ARBA" id="ARBA00022598"/>
    </source>
</evidence>
<keyword evidence="2 11" id="KW-0436">Ligase</keyword>
<dbReference type="AlphaFoldDB" id="A0A2P1PQB1"/>
<feature type="domain" description="ATP-grasp" evidence="13">
    <location>
        <begin position="104"/>
        <end position="287"/>
    </location>
</feature>
<feature type="compositionally biased region" description="Basic residues" evidence="12">
    <location>
        <begin position="338"/>
        <end position="349"/>
    </location>
</feature>
<feature type="binding site" evidence="11">
    <location>
        <position position="248"/>
    </location>
    <ligand>
        <name>Mg(2+)</name>
        <dbReference type="ChEBI" id="CHEBI:18420"/>
        <label>1</label>
    </ligand>
</feature>
<accession>A0A2P1PQB1</accession>
<dbReference type="EC" id="6.3.2.-" evidence="11"/>
<evidence type="ECO:0000313" key="14">
    <source>
        <dbReference type="EMBL" id="AVP97024.1"/>
    </source>
</evidence>
<keyword evidence="6 11" id="KW-0460">Magnesium</keyword>
<feature type="binding site" evidence="11">
    <location>
        <position position="260"/>
    </location>
    <ligand>
        <name>Mg(2+)</name>
        <dbReference type="ChEBI" id="CHEBI:18420"/>
        <label>1</label>
    </ligand>
</feature>
<dbReference type="EMBL" id="CP027860">
    <property type="protein sequence ID" value="AVP97024.1"/>
    <property type="molecule type" value="Genomic_DNA"/>
</dbReference>
<dbReference type="GO" id="GO:0006412">
    <property type="term" value="P:translation"/>
    <property type="evidence" value="ECO:0007669"/>
    <property type="project" value="UniProtKB-KW"/>
</dbReference>
<dbReference type="GO" id="GO:0009432">
    <property type="term" value="P:SOS response"/>
    <property type="evidence" value="ECO:0007669"/>
    <property type="project" value="TreeGrafter"/>
</dbReference>
<feature type="binding site" evidence="11">
    <location>
        <position position="187"/>
    </location>
    <ligand>
        <name>ATP</name>
        <dbReference type="ChEBI" id="CHEBI:30616"/>
    </ligand>
</feature>
<evidence type="ECO:0000313" key="15">
    <source>
        <dbReference type="Proteomes" id="UP000241074"/>
    </source>
</evidence>
<dbReference type="PANTHER" id="PTHR21621">
    <property type="entry name" value="RIBOSOMAL PROTEIN S6 MODIFICATION PROTEIN"/>
    <property type="match status" value="1"/>
</dbReference>
<dbReference type="Pfam" id="PF08443">
    <property type="entry name" value="RimK"/>
    <property type="match status" value="1"/>
</dbReference>
<dbReference type="InterPro" id="IPR013815">
    <property type="entry name" value="ATP_grasp_subdomain_1"/>
</dbReference>
<dbReference type="Pfam" id="PF18030">
    <property type="entry name" value="Rimk_N"/>
    <property type="match status" value="1"/>
</dbReference>
<dbReference type="Gene3D" id="3.30.470.20">
    <property type="entry name" value="ATP-grasp fold, B domain"/>
    <property type="match status" value="1"/>
</dbReference>
<sequence>MKIAILSRNSKLYSTQRLVEAARARGHRVRVLDPLRCYLCIEPGKFAIHYKGKDLPHFDAVIPRIGASVTRYGSAVLRQFEMMKVFTPNRSESVLKARDKLKCLQLLAEQQIGLPKTVFGDNPDDTSDLMSMLGKPPHVIKLVEGSQGQGVVLAEKMSASRSVIEAFRGLYANFIVQEFIGEAKGADVRCFVVGGKVVAAMRRQAKAGEFRSNLHRGGYAESTTLTVAEHEAAIRAAAVMGLGVAGVDLLRSRRGPLVLEVNSSPGLEGIEKATGVDVAGCIIEYLEARQKRSQAAAKRRSAARDAEAAQEQVQAKARLQQAKSGKRKSGKANAGNAKPRRRQRAGALQ</sequence>
<evidence type="ECO:0000256" key="5">
    <source>
        <dbReference type="ARBA" id="ARBA00022840"/>
    </source>
</evidence>
<dbReference type="PROSITE" id="PS50975">
    <property type="entry name" value="ATP_GRASP"/>
    <property type="match status" value="1"/>
</dbReference>
<name>A0A2P1PQB1_9GAMM</name>
<dbReference type="SUPFAM" id="SSF56059">
    <property type="entry name" value="Glutathione synthetase ATP-binding domain-like"/>
    <property type="match status" value="1"/>
</dbReference>
<feature type="binding site" evidence="11">
    <location>
        <begin position="211"/>
        <end position="213"/>
    </location>
    <ligand>
        <name>ATP</name>
        <dbReference type="ChEBI" id="CHEBI:30616"/>
    </ligand>
</feature>
<dbReference type="GO" id="GO:0005524">
    <property type="term" value="F:ATP binding"/>
    <property type="evidence" value="ECO:0007669"/>
    <property type="project" value="UniProtKB-UniRule"/>
</dbReference>
<evidence type="ECO:0000256" key="4">
    <source>
        <dbReference type="ARBA" id="ARBA00022741"/>
    </source>
</evidence>
<dbReference type="InterPro" id="IPR011761">
    <property type="entry name" value="ATP-grasp"/>
</dbReference>
<dbReference type="InterPro" id="IPR004666">
    <property type="entry name" value="Rp_bS6_RimK/Lys_biosynth_LsyX"/>
</dbReference>
<feature type="binding site" evidence="11">
    <location>
        <position position="262"/>
    </location>
    <ligand>
        <name>Mn(2+)</name>
        <dbReference type="ChEBI" id="CHEBI:29035"/>
        <label>2</label>
    </ligand>
</feature>
<dbReference type="FunFam" id="3.30.1490.20:FF:000005">
    <property type="entry name" value="Probable alpha-L-glutamate ligase 1"/>
    <property type="match status" value="1"/>
</dbReference>
<evidence type="ECO:0000256" key="10">
    <source>
        <dbReference type="ARBA" id="ARBA00072141"/>
    </source>
</evidence>
<evidence type="ECO:0000256" key="1">
    <source>
        <dbReference type="ARBA" id="ARBA00001936"/>
    </source>
</evidence>
<comment type="similarity">
    <text evidence="9">In the C-terminal section; belongs to the RimK family.</text>
</comment>
<evidence type="ECO:0000256" key="6">
    <source>
        <dbReference type="ARBA" id="ARBA00022842"/>
    </source>
</evidence>
<dbReference type="NCBIfam" id="NF007764">
    <property type="entry name" value="PRK10446.1"/>
    <property type="match status" value="1"/>
</dbReference>
<feature type="binding site" evidence="11">
    <location>
        <begin position="178"/>
        <end position="179"/>
    </location>
    <ligand>
        <name>ATP</name>
        <dbReference type="ChEBI" id="CHEBI:30616"/>
    </ligand>
</feature>
<dbReference type="NCBIfam" id="TIGR00768">
    <property type="entry name" value="rimK_fam"/>
    <property type="match status" value="1"/>
</dbReference>
<keyword evidence="7 11" id="KW-0648">Protein biosynthesis</keyword>
<evidence type="ECO:0000259" key="13">
    <source>
        <dbReference type="PROSITE" id="PS50975"/>
    </source>
</evidence>
<evidence type="ECO:0000256" key="7">
    <source>
        <dbReference type="ARBA" id="ARBA00022917"/>
    </source>
</evidence>
<protein>
    <recommendedName>
        <fullName evidence="10 11">Probable alpha-L-glutamate ligase</fullName>
        <ecNumber evidence="11">6.3.2.-</ecNumber>
    </recommendedName>
</protein>
<comment type="similarity">
    <text evidence="11">Belongs to the RimK family.</text>
</comment>
<feature type="binding site" evidence="11">
    <location>
        <position position="141"/>
    </location>
    <ligand>
        <name>ATP</name>
        <dbReference type="ChEBI" id="CHEBI:30616"/>
    </ligand>
</feature>
<organism evidence="14 15">
    <name type="scientific">Ahniella affigens</name>
    <dbReference type="NCBI Taxonomy" id="2021234"/>
    <lineage>
        <taxon>Bacteria</taxon>
        <taxon>Pseudomonadati</taxon>
        <taxon>Pseudomonadota</taxon>
        <taxon>Gammaproteobacteria</taxon>
        <taxon>Lysobacterales</taxon>
        <taxon>Rhodanobacteraceae</taxon>
        <taxon>Ahniella</taxon>
    </lineage>
</organism>
<keyword evidence="14" id="KW-0689">Ribosomal protein</keyword>
<comment type="cofactor">
    <cofactor evidence="1">
        <name>Mn(2+)</name>
        <dbReference type="ChEBI" id="CHEBI:29035"/>
    </cofactor>
</comment>
<dbReference type="InterPro" id="IPR023533">
    <property type="entry name" value="RimK"/>
</dbReference>
<dbReference type="OrthoDB" id="3865600at2"/>
<feature type="binding site" evidence="11">
    <location>
        <position position="262"/>
    </location>
    <ligand>
        <name>Mg(2+)</name>
        <dbReference type="ChEBI" id="CHEBI:18420"/>
        <label>2</label>
    </ligand>
</feature>
<dbReference type="Gene3D" id="3.30.1490.20">
    <property type="entry name" value="ATP-grasp fold, A domain"/>
    <property type="match status" value="1"/>
</dbReference>
<feature type="binding site" evidence="11">
    <location>
        <position position="248"/>
    </location>
    <ligand>
        <name>Mn(2+)</name>
        <dbReference type="ChEBI" id="CHEBI:29035"/>
        <label>1</label>
    </ligand>
</feature>
<evidence type="ECO:0000256" key="3">
    <source>
        <dbReference type="ARBA" id="ARBA00022723"/>
    </source>
</evidence>
<keyword evidence="8 11" id="KW-0464">Manganese</keyword>
<dbReference type="PANTHER" id="PTHR21621:SF7">
    <property type="entry name" value="RIBOSOMAL PROTEIN BS6--L-GLUTAMATE LIGASE"/>
    <property type="match status" value="1"/>
</dbReference>
<dbReference type="HAMAP" id="MF_01552">
    <property type="entry name" value="RimK"/>
    <property type="match status" value="1"/>
</dbReference>
<keyword evidence="14" id="KW-0687">Ribonucleoprotein</keyword>
<keyword evidence="4 11" id="KW-0547">Nucleotide-binding</keyword>
<reference evidence="14 15" key="2">
    <citation type="submission" date="2018-03" db="EMBL/GenBank/DDBJ databases">
        <authorList>
            <person name="Keele B.F."/>
        </authorList>
    </citation>
    <scope>NUCLEOTIDE SEQUENCE [LARGE SCALE GENOMIC DNA]</scope>
    <source>
        <strain evidence="14 15">D13</strain>
    </source>
</reference>
<evidence type="ECO:0000256" key="9">
    <source>
        <dbReference type="ARBA" id="ARBA00061239"/>
    </source>
</evidence>